<proteinExistence type="inferred from homology"/>
<evidence type="ECO:0000256" key="5">
    <source>
        <dbReference type="PIRSR" id="PIRSR000806-2"/>
    </source>
</evidence>
<dbReference type="Gene3D" id="3.90.550.10">
    <property type="entry name" value="Spore Coat Polysaccharide Biosynthesis Protein SpsA, Chain A"/>
    <property type="match status" value="1"/>
</dbReference>
<protein>
    <submittedName>
        <fullName evidence="7">UTP--glucose-1-phosphate uridylyltransferase</fullName>
    </submittedName>
</protein>
<organism evidence="7 8">
    <name type="scientific">Alloscardovia theropitheci</name>
    <dbReference type="NCBI Taxonomy" id="2496842"/>
    <lineage>
        <taxon>Bacteria</taxon>
        <taxon>Bacillati</taxon>
        <taxon>Actinomycetota</taxon>
        <taxon>Actinomycetes</taxon>
        <taxon>Bifidobacteriales</taxon>
        <taxon>Bifidobacteriaceae</taxon>
        <taxon>Alloscardovia</taxon>
    </lineage>
</organism>
<dbReference type="Proteomes" id="UP000291289">
    <property type="component" value="Unassembled WGS sequence"/>
</dbReference>
<accession>A0A4R0QS12</accession>
<sequence>MADGLNACIERMQEEGMSDISIAQFRRMYEVWQADEVGWMHESDITPLTDIVSVADFHDTMPTRTARAALSKTAILKLNGGLGTSMGLDGPKSLLPVRRHKARQMRFLDIILGQVVSMRNQHKVDLPLILMNSFRTSKDSLNAVRHNRRFHQDGIPLEIIQHHEPKITQHSGKPVRFEAEPGLEWCPPGHGDVYSTLWESGILDDLQHHGIEYIFISNSDNLGARPSSIIAGYFAQSGSDFMVEVSRKTPADRKGGHFVIDNATGRLTLREMSQVHPDDKAAAMNERIHPYFNTNNIWIRISALKKILKEHNGILPLPVIRNNKTVDPTDSSTTRVVQLETAMGAAISLFDNACCIEVTRSRFLPVKTTEDLFILRSDRFHLTDSYEMEDGNYIFPSISLDQRYYKNIQDFNERFPYGVPSLAAAASVTIEGDWTFGRDTHCFGDAHLEDNDQPSYVPNGEYIGSQGIEPDTWQ</sequence>
<gene>
    <name evidence="7" type="ORF">EJ419_03735</name>
</gene>
<feature type="binding site" evidence="5">
    <location>
        <position position="220"/>
    </location>
    <ligand>
        <name>UTP</name>
        <dbReference type="ChEBI" id="CHEBI:46398"/>
    </ligand>
</feature>
<evidence type="ECO:0000256" key="1">
    <source>
        <dbReference type="ARBA" id="ARBA00010401"/>
    </source>
</evidence>
<dbReference type="EMBL" id="RXLP01000019">
    <property type="protein sequence ID" value="TCD54168.1"/>
    <property type="molecule type" value="Genomic_DNA"/>
</dbReference>
<evidence type="ECO:0000256" key="2">
    <source>
        <dbReference type="ARBA" id="ARBA00022679"/>
    </source>
</evidence>
<feature type="region of interest" description="Disordered" evidence="6">
    <location>
        <begin position="454"/>
        <end position="474"/>
    </location>
</feature>
<evidence type="ECO:0000313" key="8">
    <source>
        <dbReference type="Proteomes" id="UP000291289"/>
    </source>
</evidence>
<dbReference type="InterPro" id="IPR016267">
    <property type="entry name" value="UDPGP_trans"/>
</dbReference>
<dbReference type="InterPro" id="IPR002618">
    <property type="entry name" value="UDPGP_fam"/>
</dbReference>
<dbReference type="AlphaFoldDB" id="A0A4R0QS12"/>
<dbReference type="Pfam" id="PF01704">
    <property type="entry name" value="UDPGP"/>
    <property type="match status" value="1"/>
</dbReference>
<feature type="binding site" evidence="4">
    <location>
        <position position="190"/>
    </location>
    <ligand>
        <name>substrate</name>
    </ligand>
</feature>
<dbReference type="Gene3D" id="2.160.10.10">
    <property type="entry name" value="Hexapeptide repeat proteins"/>
    <property type="match status" value="1"/>
</dbReference>
<keyword evidence="2 7" id="KW-0808">Transferase</keyword>
<dbReference type="PIRSF" id="PIRSF000806">
    <property type="entry name" value="UDPGP"/>
    <property type="match status" value="1"/>
</dbReference>
<feature type="binding site" evidence="5">
    <location>
        <position position="189"/>
    </location>
    <ligand>
        <name>UTP</name>
        <dbReference type="ChEBI" id="CHEBI:46398"/>
    </ligand>
</feature>
<reference evidence="7 8" key="1">
    <citation type="submission" date="2018-12" db="EMBL/GenBank/DDBJ databases">
        <title>Alloscrdovia theropitheci sp. nov: a novel taxon from the feces of the bleeding-herat monkey (Theropithecus geleda).</title>
        <authorList>
            <person name="Modesto M."/>
        </authorList>
    </citation>
    <scope>NUCLEOTIDE SEQUENCE [LARGE SCALE GENOMIC DNA]</scope>
    <source>
        <strain evidence="7 8">GLDI4/2</strain>
    </source>
</reference>
<keyword evidence="8" id="KW-1185">Reference proteome</keyword>
<evidence type="ECO:0000256" key="6">
    <source>
        <dbReference type="SAM" id="MobiDB-lite"/>
    </source>
</evidence>
<dbReference type="SUPFAM" id="SSF53448">
    <property type="entry name" value="Nucleotide-diphospho-sugar transferases"/>
    <property type="match status" value="1"/>
</dbReference>
<dbReference type="GO" id="GO:0006011">
    <property type="term" value="P:UDP-alpha-D-glucose metabolic process"/>
    <property type="evidence" value="ECO:0007669"/>
    <property type="project" value="InterPro"/>
</dbReference>
<dbReference type="RefSeq" id="WP_131283747.1">
    <property type="nucleotide sequence ID" value="NZ_RXLP01000019.1"/>
</dbReference>
<keyword evidence="3 7" id="KW-0548">Nucleotidyltransferase</keyword>
<feature type="binding site" evidence="5">
    <location>
        <position position="92"/>
    </location>
    <ligand>
        <name>UTP</name>
        <dbReference type="ChEBI" id="CHEBI:46398"/>
    </ligand>
</feature>
<dbReference type="PANTHER" id="PTHR43511">
    <property type="match status" value="1"/>
</dbReference>
<dbReference type="InterPro" id="IPR029044">
    <property type="entry name" value="Nucleotide-diphossugar_trans"/>
</dbReference>
<feature type="binding site" evidence="5">
    <location>
        <position position="161"/>
    </location>
    <ligand>
        <name>UTP</name>
        <dbReference type="ChEBI" id="CHEBI:46398"/>
    </ligand>
</feature>
<name>A0A4R0QS12_9BIFI</name>
<evidence type="ECO:0000256" key="4">
    <source>
        <dbReference type="PIRSR" id="PIRSR000806-1"/>
    </source>
</evidence>
<evidence type="ECO:0000256" key="3">
    <source>
        <dbReference type="ARBA" id="ARBA00022695"/>
    </source>
</evidence>
<feature type="binding site" evidence="5">
    <location>
        <position position="367"/>
    </location>
    <ligand>
        <name>UTP</name>
        <dbReference type="ChEBI" id="CHEBI:46398"/>
    </ligand>
</feature>
<dbReference type="GO" id="GO:0003983">
    <property type="term" value="F:UTP:glucose-1-phosphate uridylyltransferase activity"/>
    <property type="evidence" value="ECO:0007669"/>
    <property type="project" value="InterPro"/>
</dbReference>
<comment type="similarity">
    <text evidence="1">Belongs to the UDPGP type 1 family.</text>
</comment>
<comment type="caution">
    <text evidence="7">The sequence shown here is derived from an EMBL/GenBank/DDBJ whole genome shotgun (WGS) entry which is preliminary data.</text>
</comment>
<evidence type="ECO:0000313" key="7">
    <source>
        <dbReference type="EMBL" id="TCD54168.1"/>
    </source>
</evidence>
<dbReference type="OrthoDB" id="9804758at2"/>